<protein>
    <recommendedName>
        <fullName evidence="4">tRNA pseudouridine synthase D</fullName>
        <ecNumber evidence="4">5.4.99.27</ecNumber>
    </recommendedName>
    <alternativeName>
        <fullName evidence="4">tRNA pseudouridine(13) synthase</fullName>
    </alternativeName>
    <alternativeName>
        <fullName evidence="4">tRNA pseudouridylate synthase D</fullName>
    </alternativeName>
    <alternativeName>
        <fullName evidence="4">tRNA-uridine isomerase D</fullName>
    </alternativeName>
</protein>
<gene>
    <name evidence="4 7" type="primary">truD</name>
    <name evidence="6" type="ORF">BN2458_PEG0426</name>
    <name evidence="7" type="ORF">LS75_001070</name>
</gene>
<dbReference type="InterPro" id="IPR020103">
    <property type="entry name" value="PsdUridine_synth_cat_dom_sf"/>
</dbReference>
<keyword evidence="2 4" id="KW-0819">tRNA processing</keyword>
<dbReference type="EC" id="5.4.99.27" evidence="4"/>
<dbReference type="EMBL" id="JRPF02000001">
    <property type="protein sequence ID" value="TLD79560.1"/>
    <property type="molecule type" value="Genomic_DNA"/>
</dbReference>
<dbReference type="InterPro" id="IPR050170">
    <property type="entry name" value="TruD_pseudoU_synthase"/>
</dbReference>
<reference evidence="9" key="2">
    <citation type="submission" date="2015-11" db="EMBL/GenBank/DDBJ databases">
        <authorList>
            <person name="Anvar S.Y."/>
        </authorList>
    </citation>
    <scope>NUCLEOTIDE SEQUENCE [LARGE SCALE GENOMIC DNA]</scope>
</reference>
<dbReference type="KEGG" id="hty:BN2458_PEG0426"/>
<dbReference type="EMBL" id="LN907858">
    <property type="protein sequence ID" value="CUU39312.1"/>
    <property type="molecule type" value="Genomic_DNA"/>
</dbReference>
<dbReference type="InterPro" id="IPR001656">
    <property type="entry name" value="PsdUridine_synth_TruD"/>
</dbReference>
<evidence type="ECO:0000256" key="1">
    <source>
        <dbReference type="ARBA" id="ARBA00007953"/>
    </source>
</evidence>
<dbReference type="GO" id="GO:0003723">
    <property type="term" value="F:RNA binding"/>
    <property type="evidence" value="ECO:0007669"/>
    <property type="project" value="InterPro"/>
</dbReference>
<name>A0A0S4PVB3_9HELI</name>
<evidence type="ECO:0000313" key="9">
    <source>
        <dbReference type="Proteomes" id="UP000064525"/>
    </source>
</evidence>
<dbReference type="InterPro" id="IPR011760">
    <property type="entry name" value="PsdUridine_synth_TruD_insert"/>
</dbReference>
<dbReference type="Proteomes" id="UP000064525">
    <property type="component" value="Chromosome I"/>
</dbReference>
<keyword evidence="6" id="KW-0456">Lyase</keyword>
<dbReference type="Pfam" id="PF01142">
    <property type="entry name" value="TruD"/>
    <property type="match status" value="1"/>
</dbReference>
<accession>A0A0S4PVB3</accession>
<dbReference type="GO" id="GO:0005829">
    <property type="term" value="C:cytosol"/>
    <property type="evidence" value="ECO:0007669"/>
    <property type="project" value="TreeGrafter"/>
</dbReference>
<keyword evidence="3 4" id="KW-0413">Isomerase</keyword>
<evidence type="ECO:0000313" key="6">
    <source>
        <dbReference type="EMBL" id="CUU39312.1"/>
    </source>
</evidence>
<dbReference type="Proteomes" id="UP000029925">
    <property type="component" value="Unassembled WGS sequence"/>
</dbReference>
<dbReference type="GO" id="GO:0031119">
    <property type="term" value="P:tRNA pseudouridine synthesis"/>
    <property type="evidence" value="ECO:0007669"/>
    <property type="project" value="UniProtKB-UniRule"/>
</dbReference>
<dbReference type="AlphaFoldDB" id="A0A0S4PVB3"/>
<comment type="catalytic activity">
    <reaction evidence="4">
        <text>uridine(13) in tRNA = pseudouridine(13) in tRNA</text>
        <dbReference type="Rhea" id="RHEA:42540"/>
        <dbReference type="Rhea" id="RHEA-COMP:10105"/>
        <dbReference type="Rhea" id="RHEA-COMP:10106"/>
        <dbReference type="ChEBI" id="CHEBI:65314"/>
        <dbReference type="ChEBI" id="CHEBI:65315"/>
        <dbReference type="EC" id="5.4.99.27"/>
    </reaction>
</comment>
<evidence type="ECO:0000313" key="8">
    <source>
        <dbReference type="Proteomes" id="UP000029925"/>
    </source>
</evidence>
<evidence type="ECO:0000256" key="2">
    <source>
        <dbReference type="ARBA" id="ARBA00022694"/>
    </source>
</evidence>
<comment type="similarity">
    <text evidence="1 4">Belongs to the pseudouridine synthase TruD family.</text>
</comment>
<dbReference type="GO" id="GO:0160150">
    <property type="term" value="F:tRNA pseudouridine(13) synthase activity"/>
    <property type="evidence" value="ECO:0007669"/>
    <property type="project" value="UniProtKB-EC"/>
</dbReference>
<dbReference type="CDD" id="cd02575">
    <property type="entry name" value="PseudoU_synth_EcTruD"/>
    <property type="match status" value="1"/>
</dbReference>
<dbReference type="Gene3D" id="3.30.2350.20">
    <property type="entry name" value="TruD, catalytic domain"/>
    <property type="match status" value="1"/>
</dbReference>
<dbReference type="PROSITE" id="PS50984">
    <property type="entry name" value="TRUD"/>
    <property type="match status" value="1"/>
</dbReference>
<feature type="domain" description="TRUD" evidence="5">
    <location>
        <begin position="155"/>
        <end position="295"/>
    </location>
</feature>
<evidence type="ECO:0000313" key="7">
    <source>
        <dbReference type="EMBL" id="TLD79560.1"/>
    </source>
</evidence>
<dbReference type="STRING" id="76936.BN2458_PEG0426"/>
<dbReference type="SUPFAM" id="SSF55120">
    <property type="entry name" value="Pseudouridine synthase"/>
    <property type="match status" value="1"/>
</dbReference>
<dbReference type="NCBIfam" id="NF002154">
    <property type="entry name" value="PRK00984.1-3"/>
    <property type="match status" value="1"/>
</dbReference>
<sequence>MSRLYPFSHSPIECHFNPSPRDFVVKEIPLYEPSGSGEHCLVYVRKKGLSTFELLNLLSQVLGCKVRDIGYAGLKDKSAMTYQYISIHRSLRPKLESAAVFLEQKQVKILNIAYHHNKLKVGHLKGNHFFMRLKKCLSLSATKIESVLASLSQSGFPNYFGDQRFGKDGNNFQSGRALAHKKEHIKNKKMSNFLISSYQSHLFNEWLNARINLSQILHHFSVSEAQKALQDSKIPAFRALAQECSAQVLGDLQNQKQHFILLNGDIMCHYPFGKAFICEEPSSESTRFIQRDIAPTGALCGTKLTYAQGLSALCENLYIDTQIKASGSRRYAWVWAEDIQSEYIAQKAHFELCFSLPKGSYATIFLESLLNRPLVQELAQDSQDEMSNV</sequence>
<organism evidence="6 9">
    <name type="scientific">Helicobacter typhlonius</name>
    <dbReference type="NCBI Taxonomy" id="76936"/>
    <lineage>
        <taxon>Bacteria</taxon>
        <taxon>Pseudomonadati</taxon>
        <taxon>Campylobacterota</taxon>
        <taxon>Epsilonproteobacteria</taxon>
        <taxon>Campylobacterales</taxon>
        <taxon>Helicobacteraceae</taxon>
        <taxon>Helicobacter</taxon>
    </lineage>
</organism>
<keyword evidence="8" id="KW-1185">Reference proteome</keyword>
<dbReference type="PANTHER" id="PTHR47811">
    <property type="entry name" value="TRNA PSEUDOURIDINE SYNTHASE D"/>
    <property type="match status" value="1"/>
</dbReference>
<dbReference type="GeneID" id="78150739"/>
<dbReference type="RefSeq" id="WP_081951442.1">
    <property type="nucleotide sequence ID" value="NZ_CAJTQN010000006.1"/>
</dbReference>
<reference evidence="6" key="3">
    <citation type="submission" date="2015-11" db="EMBL/GenBank/DDBJ databases">
        <authorList>
            <person name="Zhang Y."/>
            <person name="Guo Z."/>
        </authorList>
    </citation>
    <scope>NUCLEOTIDE SEQUENCE</scope>
    <source>
        <strain evidence="6">1</strain>
    </source>
</reference>
<feature type="active site" description="Nucleophile" evidence="4">
    <location>
        <position position="76"/>
    </location>
</feature>
<comment type="function">
    <text evidence="4">Responsible for synthesis of pseudouridine from uracil-13 in transfer RNAs.</text>
</comment>
<reference evidence="7 8" key="1">
    <citation type="journal article" date="2014" name="Genome Announc.">
        <title>Draft genome sequences of eight enterohepatic helicobacter species isolated from both laboratory and wild rodents.</title>
        <authorList>
            <person name="Sheh A."/>
            <person name="Shen Z."/>
            <person name="Fox J.G."/>
        </authorList>
    </citation>
    <scope>NUCLEOTIDE SEQUENCE [LARGE SCALE GENOMIC DNA]</scope>
    <source>
        <strain evidence="7 8">MIT 98-6810</strain>
    </source>
</reference>
<proteinExistence type="inferred from homology"/>
<evidence type="ECO:0000259" key="5">
    <source>
        <dbReference type="PROSITE" id="PS50984"/>
    </source>
</evidence>
<dbReference type="GO" id="GO:0016829">
    <property type="term" value="F:lyase activity"/>
    <property type="evidence" value="ECO:0007669"/>
    <property type="project" value="UniProtKB-KW"/>
</dbReference>
<dbReference type="PATRIC" id="fig|76936.10.peg.415"/>
<dbReference type="HAMAP" id="MF_01082">
    <property type="entry name" value="TruD"/>
    <property type="match status" value="1"/>
</dbReference>
<dbReference type="NCBIfam" id="TIGR00094">
    <property type="entry name" value="tRNA_TruD_broad"/>
    <property type="match status" value="1"/>
</dbReference>
<dbReference type="PANTHER" id="PTHR47811:SF1">
    <property type="entry name" value="TRNA PSEUDOURIDINE SYNTHASE D"/>
    <property type="match status" value="1"/>
</dbReference>
<dbReference type="OrthoDB" id="1550679at2"/>
<evidence type="ECO:0000256" key="4">
    <source>
        <dbReference type="HAMAP-Rule" id="MF_01082"/>
    </source>
</evidence>
<dbReference type="InterPro" id="IPR042214">
    <property type="entry name" value="TruD_catalytic"/>
</dbReference>
<evidence type="ECO:0000256" key="3">
    <source>
        <dbReference type="ARBA" id="ARBA00023235"/>
    </source>
</evidence>
<dbReference type="PIRSF" id="PIRSF037016">
    <property type="entry name" value="Pseudouridin_synth_euk_prd"/>
    <property type="match status" value="1"/>
</dbReference>